<keyword evidence="4" id="KW-0472">Membrane</keyword>
<evidence type="ECO:0000313" key="7">
    <source>
        <dbReference type="EMBL" id="WIW95971.1"/>
    </source>
</evidence>
<reference evidence="7 8" key="1">
    <citation type="submission" date="2023-06" db="EMBL/GenBank/DDBJ databases">
        <title>Altererythrobacter rubellus NBRC 112769 genome.</title>
        <authorList>
            <person name="Zhang K."/>
        </authorList>
    </citation>
    <scope>NUCLEOTIDE SEQUENCE [LARGE SCALE GENOMIC DNA]</scope>
    <source>
        <strain evidence="7 8">NBRC 112769</strain>
    </source>
</reference>
<dbReference type="InterPro" id="IPR037682">
    <property type="entry name" value="TonB_C"/>
</dbReference>
<keyword evidence="2" id="KW-0812">Transmembrane</keyword>
<dbReference type="InterPro" id="IPR006260">
    <property type="entry name" value="TonB/TolA_C"/>
</dbReference>
<gene>
    <name evidence="7" type="ORF">QQX03_02365</name>
</gene>
<feature type="domain" description="TonB C-terminal" evidence="6">
    <location>
        <begin position="203"/>
        <end position="294"/>
    </location>
</feature>
<evidence type="ECO:0000259" key="6">
    <source>
        <dbReference type="PROSITE" id="PS52015"/>
    </source>
</evidence>
<dbReference type="PROSITE" id="PS52015">
    <property type="entry name" value="TONB_CTD"/>
    <property type="match status" value="1"/>
</dbReference>
<protein>
    <submittedName>
        <fullName evidence="7">Energy transducer TonB</fullName>
    </submittedName>
</protein>
<dbReference type="GO" id="GO:0016020">
    <property type="term" value="C:membrane"/>
    <property type="evidence" value="ECO:0007669"/>
    <property type="project" value="UniProtKB-SubCell"/>
</dbReference>
<dbReference type="EMBL" id="CP127221">
    <property type="protein sequence ID" value="WIW95971.1"/>
    <property type="molecule type" value="Genomic_DNA"/>
</dbReference>
<accession>A0A9Y2B8J7</accession>
<evidence type="ECO:0000256" key="2">
    <source>
        <dbReference type="ARBA" id="ARBA00022692"/>
    </source>
</evidence>
<dbReference type="GO" id="GO:0055085">
    <property type="term" value="P:transmembrane transport"/>
    <property type="evidence" value="ECO:0007669"/>
    <property type="project" value="InterPro"/>
</dbReference>
<dbReference type="Gene3D" id="3.30.1150.10">
    <property type="match status" value="1"/>
</dbReference>
<feature type="chain" id="PRO_5040801227" evidence="5">
    <location>
        <begin position="22"/>
        <end position="294"/>
    </location>
</feature>
<evidence type="ECO:0000256" key="3">
    <source>
        <dbReference type="ARBA" id="ARBA00022989"/>
    </source>
</evidence>
<keyword evidence="8" id="KW-1185">Reference proteome</keyword>
<dbReference type="RefSeq" id="WP_285976283.1">
    <property type="nucleotide sequence ID" value="NZ_CP127221.1"/>
</dbReference>
<feature type="signal peptide" evidence="5">
    <location>
        <begin position="1"/>
        <end position="21"/>
    </location>
</feature>
<name>A0A9Y2B8J7_9SPHN</name>
<organism evidence="7 8">
    <name type="scientific">Altererythrobacter rubellus</name>
    <dbReference type="NCBI Taxonomy" id="2173831"/>
    <lineage>
        <taxon>Bacteria</taxon>
        <taxon>Pseudomonadati</taxon>
        <taxon>Pseudomonadota</taxon>
        <taxon>Alphaproteobacteria</taxon>
        <taxon>Sphingomonadales</taxon>
        <taxon>Erythrobacteraceae</taxon>
        <taxon>Altererythrobacter</taxon>
    </lineage>
</organism>
<evidence type="ECO:0000313" key="8">
    <source>
        <dbReference type="Proteomes" id="UP001231445"/>
    </source>
</evidence>
<dbReference type="Proteomes" id="UP001231445">
    <property type="component" value="Chromosome"/>
</dbReference>
<dbReference type="Pfam" id="PF03544">
    <property type="entry name" value="TonB_C"/>
    <property type="match status" value="1"/>
</dbReference>
<dbReference type="NCBIfam" id="TIGR01352">
    <property type="entry name" value="tonB_Cterm"/>
    <property type="match status" value="1"/>
</dbReference>
<evidence type="ECO:0000256" key="1">
    <source>
        <dbReference type="ARBA" id="ARBA00004167"/>
    </source>
</evidence>
<dbReference type="SUPFAM" id="SSF74653">
    <property type="entry name" value="TolA/TonB C-terminal domain"/>
    <property type="match status" value="1"/>
</dbReference>
<evidence type="ECO:0000256" key="5">
    <source>
        <dbReference type="SAM" id="SignalP"/>
    </source>
</evidence>
<comment type="subcellular location">
    <subcellularLocation>
        <location evidence="1">Membrane</location>
        <topology evidence="1">Single-pass membrane protein</topology>
    </subcellularLocation>
</comment>
<dbReference type="AlphaFoldDB" id="A0A9Y2B8J7"/>
<sequence>MRALGLVLVAGSIGIAAPATADDDTVILEPSSYWSVDFGEEKCRLARAFGEGEDRHLLFIEQGGPKSSFGFMAIGPAFERFRRPDRIEIQFGGFEPMTDQMPMLGNTEGVGASLIFSNMNFRVRPETEGDAEEERRKAPLPRLDVEAANQIDSISVSYGKRNVVFNTGDLGEAVTVMNECALNFVEAWGLDRAAHETMSRLPRWTNEQAVVRRIKATYPLQALRRGESGIIRLRVTVEEDGSISDCILDKATIAESLDPPACREMRRAEFEPALDKGGNPMRSFYQTNIIYRVS</sequence>
<evidence type="ECO:0000256" key="4">
    <source>
        <dbReference type="ARBA" id="ARBA00023136"/>
    </source>
</evidence>
<keyword evidence="3" id="KW-1133">Transmembrane helix</keyword>
<keyword evidence="5" id="KW-0732">Signal</keyword>
<proteinExistence type="predicted"/>
<dbReference type="KEGG" id="arue:QQX03_02365"/>